<reference evidence="2 3" key="1">
    <citation type="submission" date="2023-03" db="EMBL/GenBank/DDBJ databases">
        <title>Genome insight into feeding habits of ladybird beetles.</title>
        <authorList>
            <person name="Li H.-S."/>
            <person name="Huang Y.-H."/>
            <person name="Pang H."/>
        </authorList>
    </citation>
    <scope>NUCLEOTIDE SEQUENCE [LARGE SCALE GENOMIC DNA]</scope>
    <source>
        <strain evidence="2">SYSU_2023b</strain>
        <tissue evidence="2">Whole body</tissue>
    </source>
</reference>
<dbReference type="SMART" id="SM01126">
    <property type="entry name" value="DDE_Tnp_IS1595"/>
    <property type="match status" value="1"/>
</dbReference>
<dbReference type="InterPro" id="IPR053164">
    <property type="entry name" value="IS1016-like_transposase"/>
</dbReference>
<evidence type="ECO:0000259" key="1">
    <source>
        <dbReference type="SMART" id="SM01126"/>
    </source>
</evidence>
<organism evidence="2 3">
    <name type="scientific">Henosepilachna vigintioctopunctata</name>
    <dbReference type="NCBI Taxonomy" id="420089"/>
    <lineage>
        <taxon>Eukaryota</taxon>
        <taxon>Metazoa</taxon>
        <taxon>Ecdysozoa</taxon>
        <taxon>Arthropoda</taxon>
        <taxon>Hexapoda</taxon>
        <taxon>Insecta</taxon>
        <taxon>Pterygota</taxon>
        <taxon>Neoptera</taxon>
        <taxon>Endopterygota</taxon>
        <taxon>Coleoptera</taxon>
        <taxon>Polyphaga</taxon>
        <taxon>Cucujiformia</taxon>
        <taxon>Coccinelloidea</taxon>
        <taxon>Coccinellidae</taxon>
        <taxon>Epilachninae</taxon>
        <taxon>Epilachnini</taxon>
        <taxon>Henosepilachna</taxon>
    </lineage>
</organism>
<evidence type="ECO:0000313" key="3">
    <source>
        <dbReference type="Proteomes" id="UP001431783"/>
    </source>
</evidence>
<evidence type="ECO:0000313" key="2">
    <source>
        <dbReference type="EMBL" id="KAK9874101.1"/>
    </source>
</evidence>
<proteinExistence type="predicted"/>
<name>A0AAW1U0T7_9CUCU</name>
<dbReference type="Proteomes" id="UP001431783">
    <property type="component" value="Unassembled WGS sequence"/>
</dbReference>
<sequence length="317" mass="36946">MACNGCQYTISEFLTLIRDECKLNNFLNVHNVLTDEKICPKCNKSCKFNPNENTFQCSTAIVQSKGHKKRTRLACGFSVSASKSTYFENSELPISEICKFITFWVCVNFSQHDLEEEIKWSSLTVVNWMSFCREVCFSNITKNSEKLGGNDRTVELHEVKFGKQKYTNRIIQGQWVFGGIERNTNKNFLIPVLNRSKETLLEIINEWVLPGTTIMSHCWKEYDCLNDEGFLHQTVNHSKNFVDPDARSHTRRVERMFSDKNDDVHQYGQQKSHFANYLAEYYFRCKYSRLVDRLHNFFICMADVSPPKGNQHGEDDD</sequence>
<dbReference type="PANTHER" id="PTHR47163:SF2">
    <property type="entry name" value="SI:DKEY-17M8.2"/>
    <property type="match status" value="1"/>
</dbReference>
<accession>A0AAW1U0T7</accession>
<gene>
    <name evidence="2" type="ORF">WA026_002455</name>
</gene>
<dbReference type="AlphaFoldDB" id="A0AAW1U0T7"/>
<feature type="domain" description="ISXO2-like transposase" evidence="1">
    <location>
        <begin position="146"/>
        <end position="286"/>
    </location>
</feature>
<protein>
    <recommendedName>
        <fullName evidence="1">ISXO2-like transposase domain-containing protein</fullName>
    </recommendedName>
</protein>
<dbReference type="PANTHER" id="PTHR47163">
    <property type="entry name" value="DDE_TNP_IS1595 DOMAIN-CONTAINING PROTEIN"/>
    <property type="match status" value="1"/>
</dbReference>
<dbReference type="InterPro" id="IPR024445">
    <property type="entry name" value="Tnp_ISXO2-like"/>
</dbReference>
<dbReference type="EMBL" id="JARQZJ010000031">
    <property type="protein sequence ID" value="KAK9874101.1"/>
    <property type="molecule type" value="Genomic_DNA"/>
</dbReference>
<comment type="caution">
    <text evidence="2">The sequence shown here is derived from an EMBL/GenBank/DDBJ whole genome shotgun (WGS) entry which is preliminary data.</text>
</comment>
<dbReference type="Pfam" id="PF12762">
    <property type="entry name" value="DDE_Tnp_IS1595"/>
    <property type="match status" value="1"/>
</dbReference>
<keyword evidence="3" id="KW-1185">Reference proteome</keyword>